<dbReference type="OrthoDB" id="424974at2759"/>
<evidence type="ECO:0000256" key="3">
    <source>
        <dbReference type="ARBA" id="ARBA00023242"/>
    </source>
</evidence>
<dbReference type="SUPFAM" id="SSF57701">
    <property type="entry name" value="Zn2/Cys6 DNA-binding domain"/>
    <property type="match status" value="1"/>
</dbReference>
<feature type="domain" description="Zn(2)-C6 fungal-type" evidence="5">
    <location>
        <begin position="27"/>
        <end position="56"/>
    </location>
</feature>
<evidence type="ECO:0000313" key="6">
    <source>
        <dbReference type="EMBL" id="KZV96938.1"/>
    </source>
</evidence>
<gene>
    <name evidence="6" type="ORF">EXIGLDRAFT_833212</name>
</gene>
<evidence type="ECO:0000256" key="4">
    <source>
        <dbReference type="SAM" id="MobiDB-lite"/>
    </source>
</evidence>
<keyword evidence="7" id="KW-1185">Reference proteome</keyword>
<feature type="region of interest" description="Disordered" evidence="4">
    <location>
        <begin position="1"/>
        <end position="20"/>
    </location>
</feature>
<dbReference type="InterPro" id="IPR007219">
    <property type="entry name" value="XnlR_reg_dom"/>
</dbReference>
<dbReference type="PROSITE" id="PS50048">
    <property type="entry name" value="ZN2_CY6_FUNGAL_2"/>
    <property type="match status" value="1"/>
</dbReference>
<dbReference type="CDD" id="cd00067">
    <property type="entry name" value="GAL4"/>
    <property type="match status" value="1"/>
</dbReference>
<name>A0A165KV37_EXIGL</name>
<feature type="region of interest" description="Disordered" evidence="4">
    <location>
        <begin position="101"/>
        <end position="125"/>
    </location>
</feature>
<dbReference type="InParanoid" id="A0A165KV37"/>
<evidence type="ECO:0000259" key="5">
    <source>
        <dbReference type="PROSITE" id="PS50048"/>
    </source>
</evidence>
<evidence type="ECO:0000256" key="2">
    <source>
        <dbReference type="ARBA" id="ARBA00022723"/>
    </source>
</evidence>
<dbReference type="Gene3D" id="4.10.240.10">
    <property type="entry name" value="Zn(2)-C6 fungal-type DNA-binding domain"/>
    <property type="match status" value="1"/>
</dbReference>
<reference evidence="6 7" key="1">
    <citation type="journal article" date="2016" name="Mol. Biol. Evol.">
        <title>Comparative Genomics of Early-Diverging Mushroom-Forming Fungi Provides Insights into the Origins of Lignocellulose Decay Capabilities.</title>
        <authorList>
            <person name="Nagy L.G."/>
            <person name="Riley R."/>
            <person name="Tritt A."/>
            <person name="Adam C."/>
            <person name="Daum C."/>
            <person name="Floudas D."/>
            <person name="Sun H."/>
            <person name="Yadav J.S."/>
            <person name="Pangilinan J."/>
            <person name="Larsson K.H."/>
            <person name="Matsuura K."/>
            <person name="Barry K."/>
            <person name="Labutti K."/>
            <person name="Kuo R."/>
            <person name="Ohm R.A."/>
            <person name="Bhattacharya S.S."/>
            <person name="Shirouzu T."/>
            <person name="Yoshinaga Y."/>
            <person name="Martin F.M."/>
            <person name="Grigoriev I.V."/>
            <person name="Hibbett D.S."/>
        </authorList>
    </citation>
    <scope>NUCLEOTIDE SEQUENCE [LARGE SCALE GENOMIC DNA]</scope>
    <source>
        <strain evidence="6 7">HHB12029</strain>
    </source>
</reference>
<dbReference type="STRING" id="1314781.A0A165KV37"/>
<dbReference type="PROSITE" id="PS00463">
    <property type="entry name" value="ZN2_CY6_FUNGAL_1"/>
    <property type="match status" value="1"/>
</dbReference>
<evidence type="ECO:0000256" key="1">
    <source>
        <dbReference type="ARBA" id="ARBA00004123"/>
    </source>
</evidence>
<dbReference type="SMART" id="SM00906">
    <property type="entry name" value="Fungal_trans"/>
    <property type="match status" value="1"/>
</dbReference>
<dbReference type="CDD" id="cd12148">
    <property type="entry name" value="fungal_TF_MHR"/>
    <property type="match status" value="1"/>
</dbReference>
<dbReference type="Pfam" id="PF00172">
    <property type="entry name" value="Zn_clus"/>
    <property type="match status" value="1"/>
</dbReference>
<comment type="subcellular location">
    <subcellularLocation>
        <location evidence="1">Nucleus</location>
    </subcellularLocation>
</comment>
<dbReference type="GO" id="GO:0003677">
    <property type="term" value="F:DNA binding"/>
    <property type="evidence" value="ECO:0007669"/>
    <property type="project" value="InterPro"/>
</dbReference>
<feature type="region of interest" description="Disordered" evidence="4">
    <location>
        <begin position="649"/>
        <end position="679"/>
    </location>
</feature>
<dbReference type="InterPro" id="IPR001138">
    <property type="entry name" value="Zn2Cys6_DnaBD"/>
</dbReference>
<dbReference type="GO" id="GO:0005634">
    <property type="term" value="C:nucleus"/>
    <property type="evidence" value="ECO:0007669"/>
    <property type="project" value="UniProtKB-SubCell"/>
</dbReference>
<dbReference type="PANTHER" id="PTHR31001:SF56">
    <property type="entry name" value="ZN(2)-C6 FUNGAL-TYPE DOMAIN-CONTAINING PROTEIN"/>
    <property type="match status" value="1"/>
</dbReference>
<dbReference type="EMBL" id="KV425936">
    <property type="protein sequence ID" value="KZV96938.1"/>
    <property type="molecule type" value="Genomic_DNA"/>
</dbReference>
<keyword evidence="2" id="KW-0479">Metal-binding</keyword>
<organism evidence="6 7">
    <name type="scientific">Exidia glandulosa HHB12029</name>
    <dbReference type="NCBI Taxonomy" id="1314781"/>
    <lineage>
        <taxon>Eukaryota</taxon>
        <taxon>Fungi</taxon>
        <taxon>Dikarya</taxon>
        <taxon>Basidiomycota</taxon>
        <taxon>Agaricomycotina</taxon>
        <taxon>Agaricomycetes</taxon>
        <taxon>Auriculariales</taxon>
        <taxon>Exidiaceae</taxon>
        <taxon>Exidia</taxon>
    </lineage>
</organism>
<dbReference type="GO" id="GO:0006351">
    <property type="term" value="P:DNA-templated transcription"/>
    <property type="evidence" value="ECO:0007669"/>
    <property type="project" value="InterPro"/>
</dbReference>
<dbReference type="SMART" id="SM00066">
    <property type="entry name" value="GAL4"/>
    <property type="match status" value="1"/>
</dbReference>
<accession>A0A165KV37</accession>
<dbReference type="Pfam" id="PF04082">
    <property type="entry name" value="Fungal_trans"/>
    <property type="match status" value="1"/>
</dbReference>
<dbReference type="GO" id="GO:0008270">
    <property type="term" value="F:zinc ion binding"/>
    <property type="evidence" value="ECO:0007669"/>
    <property type="project" value="InterPro"/>
</dbReference>
<dbReference type="InterPro" id="IPR050613">
    <property type="entry name" value="Sec_Metabolite_Reg"/>
</dbReference>
<dbReference type="InterPro" id="IPR036864">
    <property type="entry name" value="Zn2-C6_fun-type_DNA-bd_sf"/>
</dbReference>
<feature type="compositionally biased region" description="Low complexity" evidence="4">
    <location>
        <begin position="103"/>
        <end position="119"/>
    </location>
</feature>
<protein>
    <recommendedName>
        <fullName evidence="5">Zn(2)-C6 fungal-type domain-containing protein</fullName>
    </recommendedName>
</protein>
<proteinExistence type="predicted"/>
<dbReference type="Proteomes" id="UP000077266">
    <property type="component" value="Unassembled WGS sequence"/>
</dbReference>
<dbReference type="GO" id="GO:0000981">
    <property type="term" value="F:DNA-binding transcription factor activity, RNA polymerase II-specific"/>
    <property type="evidence" value="ECO:0007669"/>
    <property type="project" value="InterPro"/>
</dbReference>
<dbReference type="PANTHER" id="PTHR31001">
    <property type="entry name" value="UNCHARACTERIZED TRANSCRIPTIONAL REGULATORY PROTEIN"/>
    <property type="match status" value="1"/>
</dbReference>
<evidence type="ECO:0000313" key="7">
    <source>
        <dbReference type="Proteomes" id="UP000077266"/>
    </source>
</evidence>
<dbReference type="AlphaFoldDB" id="A0A165KV37"/>
<sequence length="701" mass="78277">MSMTVPNAPEPATGEQGEMWRQRRPLACAECRRVRLRCDRKIPCSTCTKHGCPDLCPTGTLSPGQGSRIVLTDRSKLQDKVDAMRDRIAQLQHAVAILKDGPDAASPSSSSHYSGTTQSEADSQVQDTLKSQCGTLIDGDHSEFIGPHASSCFYISNTAVMPVRRWLDSEWSCLHEASNILPVRMRERNYKCFARYLPGLRGAQAIAKAYLDMSWMFGHAAASADEVSVLLQRVYDGWSGATSMSRLSQVKPHEVAQFLMVMAIGTTFGGEDVPPEVQAQSRTYYDLASLILSVDSVTAHPTIEGVRALLLMSWYISFFDDSISASSSYVLNGLQARLCYALGLHKDDSTWDLTDAERQVRRGLFWDVVCWDNWIAEAVGRPPTFSIFHLEAELPDDQDRVLDGNGKWHESYTMWVRGFTKRCLVKVTNQAFGTAKVSHGTVMQLDRMLREYPVSDILRLKNIGVPDANVPLVLAMQRTIVLLLTNKTLLLLHRTFFALAIMECPEDPLKSQYSQSVLAAFRSAIYITTSARALYEQHPTTIRLWFMWNATFMSTVIFSAIVIKCPESTLAPAAWQELDRVYTLFERLAPQSRSIARVLPNLTRMRNSAQAVRTDRPGAQRCDSMPPGESLDDLELAFMLGRARLVNEPGPAPVPLKRSRPPSPVHACSYDSDKDSDADSVMHEAGNLRQAWLDFTRQIAV</sequence>
<keyword evidence="3" id="KW-0539">Nucleus</keyword>